<dbReference type="AlphaFoldDB" id="A0A517Z7D2"/>
<dbReference type="Proteomes" id="UP000320496">
    <property type="component" value="Chromosome"/>
</dbReference>
<name>A0A517Z7D2_9PLAN</name>
<dbReference type="RefSeq" id="WP_145369680.1">
    <property type="nucleotide sequence ID" value="NZ_CP036275.1"/>
</dbReference>
<keyword evidence="4" id="KW-1185">Reference proteome</keyword>
<dbReference type="InterPro" id="IPR050194">
    <property type="entry name" value="Glycosyltransferase_grp1"/>
</dbReference>
<dbReference type="Pfam" id="PF00534">
    <property type="entry name" value="Glycos_transf_1"/>
    <property type="match status" value="1"/>
</dbReference>
<dbReference type="Pfam" id="PF13439">
    <property type="entry name" value="Glyco_transf_4"/>
    <property type="match status" value="1"/>
</dbReference>
<dbReference type="EC" id="2.4.-.-" evidence="3"/>
<feature type="domain" description="Glycosyl transferase family 1" evidence="1">
    <location>
        <begin position="202"/>
        <end position="365"/>
    </location>
</feature>
<dbReference type="PANTHER" id="PTHR45947">
    <property type="entry name" value="SULFOQUINOVOSYL TRANSFERASE SQD2"/>
    <property type="match status" value="1"/>
</dbReference>
<evidence type="ECO:0000313" key="4">
    <source>
        <dbReference type="Proteomes" id="UP000320496"/>
    </source>
</evidence>
<reference evidence="3 4" key="1">
    <citation type="submission" date="2019-02" db="EMBL/GenBank/DDBJ databases">
        <title>Deep-cultivation of Planctomycetes and their phenomic and genomic characterization uncovers novel biology.</title>
        <authorList>
            <person name="Wiegand S."/>
            <person name="Jogler M."/>
            <person name="Boedeker C."/>
            <person name="Pinto D."/>
            <person name="Vollmers J."/>
            <person name="Rivas-Marin E."/>
            <person name="Kohn T."/>
            <person name="Peeters S.H."/>
            <person name="Heuer A."/>
            <person name="Rast P."/>
            <person name="Oberbeckmann S."/>
            <person name="Bunk B."/>
            <person name="Jeske O."/>
            <person name="Meyerdierks A."/>
            <person name="Storesund J.E."/>
            <person name="Kallscheuer N."/>
            <person name="Luecker S."/>
            <person name="Lage O.M."/>
            <person name="Pohl T."/>
            <person name="Merkel B.J."/>
            <person name="Hornburger P."/>
            <person name="Mueller R.-W."/>
            <person name="Bruemmer F."/>
            <person name="Labrenz M."/>
            <person name="Spormann A.M."/>
            <person name="Op den Camp H."/>
            <person name="Overmann J."/>
            <person name="Amann R."/>
            <person name="Jetten M.S.M."/>
            <person name="Mascher T."/>
            <person name="Medema M.H."/>
            <person name="Devos D.P."/>
            <person name="Kaster A.-K."/>
            <person name="Ovreas L."/>
            <person name="Rohde M."/>
            <person name="Galperin M.Y."/>
            <person name="Jogler C."/>
        </authorList>
    </citation>
    <scope>NUCLEOTIDE SEQUENCE [LARGE SCALE GENOMIC DNA]</scope>
    <source>
        <strain evidence="3 4">Mal4</strain>
    </source>
</reference>
<keyword evidence="3" id="KW-0328">Glycosyltransferase</keyword>
<evidence type="ECO:0000259" key="2">
    <source>
        <dbReference type="Pfam" id="PF13439"/>
    </source>
</evidence>
<dbReference type="InterPro" id="IPR001296">
    <property type="entry name" value="Glyco_trans_1"/>
</dbReference>
<proteinExistence type="predicted"/>
<protein>
    <submittedName>
        <fullName evidence="3">Teichuronic acid biosynthesis glycosyltransferase TuaC</fullName>
        <ecNumber evidence="3">2.4.-.-</ecNumber>
    </submittedName>
</protein>
<dbReference type="PANTHER" id="PTHR45947:SF15">
    <property type="entry name" value="TEICHURONIC ACID BIOSYNTHESIS GLYCOSYLTRANSFERASE TUAC-RELATED"/>
    <property type="match status" value="1"/>
</dbReference>
<gene>
    <name evidence="3" type="primary">tuaC_2</name>
    <name evidence="3" type="ORF">Mal4_27200</name>
</gene>
<dbReference type="EMBL" id="CP036275">
    <property type="protein sequence ID" value="QDU38393.1"/>
    <property type="molecule type" value="Genomic_DNA"/>
</dbReference>
<feature type="domain" description="Glycosyltransferase subfamily 4-like N-terminal" evidence="2">
    <location>
        <begin position="24"/>
        <end position="195"/>
    </location>
</feature>
<evidence type="ECO:0000313" key="3">
    <source>
        <dbReference type="EMBL" id="QDU38393.1"/>
    </source>
</evidence>
<dbReference type="SUPFAM" id="SSF53756">
    <property type="entry name" value="UDP-Glycosyltransferase/glycogen phosphorylase"/>
    <property type="match status" value="1"/>
</dbReference>
<organism evidence="3 4">
    <name type="scientific">Maioricimonas rarisocia</name>
    <dbReference type="NCBI Taxonomy" id="2528026"/>
    <lineage>
        <taxon>Bacteria</taxon>
        <taxon>Pseudomonadati</taxon>
        <taxon>Planctomycetota</taxon>
        <taxon>Planctomycetia</taxon>
        <taxon>Planctomycetales</taxon>
        <taxon>Planctomycetaceae</taxon>
        <taxon>Maioricimonas</taxon>
    </lineage>
</organism>
<dbReference type="Gene3D" id="3.40.50.2000">
    <property type="entry name" value="Glycogen Phosphorylase B"/>
    <property type="match status" value="2"/>
</dbReference>
<dbReference type="InterPro" id="IPR028098">
    <property type="entry name" value="Glyco_trans_4-like_N"/>
</dbReference>
<dbReference type="KEGG" id="mri:Mal4_27200"/>
<sequence>MNILFLSTIFPDTSAPVTGPFNAALCRSLAQQHAVRVIAPRNWPDVARSFRSRQRMAPPQDLTDTGVSIDYPTYWYTPGFGRTAYGRFLWHSIRPTIKRVLREFTPDVVLSYWAHPDGEAGLEIARMAGVPCGVIVGGSDVLLLPEDARRAECVRSVLKDSDAVFTVSDHLREVVCQLGGKPEKTHTIRQGIDPKVFRPGDRHAIRARLGEPLDRPLLLWVGRMVDVKNPVMLLQAARRLAEADFAFRLALVGDGPLRAMLEAFVREHDLQDRVRFVGAVAQTELPDWYRAADVTLLSSHSEGLPNVLRESLACGTPFVSTQVGSVPEIAESQVSILVEPGNASALADGVISVLHGRYAEAAERYRPRTWGECADHVAGLLQSLCGNTSPDPMPFAGVGARQLVRQA</sequence>
<keyword evidence="3" id="KW-0808">Transferase</keyword>
<dbReference type="OrthoDB" id="258796at2"/>
<dbReference type="GO" id="GO:0016757">
    <property type="term" value="F:glycosyltransferase activity"/>
    <property type="evidence" value="ECO:0007669"/>
    <property type="project" value="UniProtKB-KW"/>
</dbReference>
<evidence type="ECO:0000259" key="1">
    <source>
        <dbReference type="Pfam" id="PF00534"/>
    </source>
</evidence>
<accession>A0A517Z7D2</accession>